<dbReference type="Gene3D" id="3.30.70.20">
    <property type="match status" value="1"/>
</dbReference>
<dbReference type="Pfam" id="PF09478">
    <property type="entry name" value="CBM49"/>
    <property type="match status" value="1"/>
</dbReference>
<dbReference type="EC" id="3.2.1.4" evidence="11"/>
<feature type="active site" evidence="10">
    <location>
        <position position="480"/>
    </location>
</feature>
<evidence type="ECO:0000256" key="7">
    <source>
        <dbReference type="ARBA" id="ARBA00023277"/>
    </source>
</evidence>
<comment type="similarity">
    <text evidence="3 10 11">Belongs to the glycosyl hydrolase 9 (cellulase E) family.</text>
</comment>
<feature type="domain" description="4Fe-4S ferredoxin-type" evidence="13">
    <location>
        <begin position="807"/>
        <end position="837"/>
    </location>
</feature>
<dbReference type="InterPro" id="IPR012341">
    <property type="entry name" value="6hp_glycosidase-like_sf"/>
</dbReference>
<evidence type="ECO:0000256" key="10">
    <source>
        <dbReference type="PROSITE-ProRule" id="PRU10060"/>
    </source>
</evidence>
<evidence type="ECO:0000256" key="9">
    <source>
        <dbReference type="ARBA" id="ARBA00023326"/>
    </source>
</evidence>
<dbReference type="PROSITE" id="PS00698">
    <property type="entry name" value="GH9_3"/>
    <property type="match status" value="1"/>
</dbReference>
<dbReference type="Pfam" id="PF00759">
    <property type="entry name" value="Glyco_hydro_9"/>
    <property type="match status" value="1"/>
</dbReference>
<proteinExistence type="inferred from homology"/>
<dbReference type="InterPro" id="IPR008928">
    <property type="entry name" value="6-hairpin_glycosidase_sf"/>
</dbReference>
<evidence type="ECO:0000256" key="3">
    <source>
        <dbReference type="ARBA" id="ARBA00007072"/>
    </source>
</evidence>
<sequence>MAAARLPILPIALAVFLTLASGGDSAAAAGFNYGEALTKSLLFFEAQRSGKLAGVQRVPWRGDSGLLDGFLQGVDLVGGYYDSGDHVKFGLPMAYAVTMLSWGLVEFEEEIAAANQLEYALEAIGWGADYFIKAHPQPNLLWAQVGDGESDHYCWERAEDMTTPRTAYKVDAEHPGSEVAGETAAALAAAAVAFRPYNSSYSSLLLIHAEQLFTFADTFRGRYDVSIPAARDFYPSGTGYYDELLWAAAWLFEATDDEQYLKYVVDNSVSYGGTEWSVEEFSWDNKYAGIQILMSKLLMKGGSEPYNATLKQYQAKAEFFLCASLQKNHGYNVPLTPGGLLYVDGWNNMQYVSANAFLMAVYADYLSLTNSNLNCPDGQVTPHEILMFSKSQADYILGKNPKQMSYLVGFEDHYPIYVHHRGASIPSKSVLPAAVGCLQGFEQWFDSKKGNPNVIFGALVGGPDHQDFFVDQRSNYEQTEPAIAGNAPLVGLFAKLDTISKGPGYAPKETNPSLPQEATSTYPVTRNPVEFFHSITKTWSYKGVDYYRHKVTITNKCGKPITNLNLAVENLSGPLWGLSPTQAKNSYDFPPWLKVLNPGKRFTFVYIQGGSQAKVSIISYEPHLAWLRRSQTQGLRLRLFRRFRRTFGANAARRRVNKRGADGVCSVCTCRKKKNPLKRRFSNPASPLRFQLYISTRWEQTVGKRSLTNSPIESQSPHGEQARETSLLAPPPAAKPNQERDQDSEGLLRQKPLQSLVGNVARFLRSRHTPPTKPSHRLSLLLLLREIHTFRISWIHWRTHVLESEQRAIFVDEVKCIGCLKCALHAPNTFAIELGYGRAWVRVADVFEEVKKFKRKFNEMYAKNLEKKRRRYGDRALTSTTYRLCGGTLGLGIGWGIWATSMIKPQWRTLGGPPGGLQGDGLEADLHRRSRTSAMDAIKDISSWLYWQNFTSPVTQLTLTDTREGGHRRRRTKRFAKPPPNRRLMRQPHSPAGPPPAMSTGSNTWSHCRDSSLGHGLEEHVGGDFVLAVVNSFELREILAGLTWCFIGLVVPTVVGFC</sequence>
<feature type="signal peptide" evidence="11">
    <location>
        <begin position="1"/>
        <end position="22"/>
    </location>
</feature>
<dbReference type="InterPro" id="IPR033126">
    <property type="entry name" value="Glyco_hydro_9_Asp/Glu_AS"/>
</dbReference>
<feature type="region of interest" description="Disordered" evidence="12">
    <location>
        <begin position="707"/>
        <end position="748"/>
    </location>
</feature>
<evidence type="ECO:0000256" key="8">
    <source>
        <dbReference type="ARBA" id="ARBA00023295"/>
    </source>
</evidence>
<dbReference type="InterPro" id="IPR019028">
    <property type="entry name" value="CBM_49"/>
</dbReference>
<dbReference type="Gene3D" id="1.50.10.10">
    <property type="match status" value="1"/>
</dbReference>
<keyword evidence="9 10" id="KW-0624">Polysaccharide degradation</keyword>
<evidence type="ECO:0000313" key="14">
    <source>
        <dbReference type="EMBL" id="KAK8961169.1"/>
    </source>
</evidence>
<comment type="subcellular location">
    <subcellularLocation>
        <location evidence="2">Secreted</location>
    </subcellularLocation>
</comment>
<evidence type="ECO:0000259" key="13">
    <source>
        <dbReference type="PROSITE" id="PS51379"/>
    </source>
</evidence>
<feature type="compositionally biased region" description="Polar residues" evidence="12">
    <location>
        <begin position="707"/>
        <end position="718"/>
    </location>
</feature>
<keyword evidence="6 11" id="KW-0136">Cellulose degradation</keyword>
<keyword evidence="8 10" id="KW-0326">Glycosidase</keyword>
<dbReference type="PANTHER" id="PTHR22298">
    <property type="entry name" value="ENDO-1,4-BETA-GLUCANASE"/>
    <property type="match status" value="1"/>
</dbReference>
<evidence type="ECO:0000256" key="6">
    <source>
        <dbReference type="ARBA" id="ARBA00023001"/>
    </source>
</evidence>
<dbReference type="PROSITE" id="PS51379">
    <property type="entry name" value="4FE4S_FER_2"/>
    <property type="match status" value="1"/>
</dbReference>
<feature type="active site" evidence="10">
    <location>
        <position position="471"/>
    </location>
</feature>
<evidence type="ECO:0000256" key="4">
    <source>
        <dbReference type="ARBA" id="ARBA00022525"/>
    </source>
</evidence>
<dbReference type="InterPro" id="IPR017896">
    <property type="entry name" value="4Fe4S_Fe-S-bd"/>
</dbReference>
<feature type="compositionally biased region" description="Basic residues" evidence="12">
    <location>
        <begin position="966"/>
        <end position="976"/>
    </location>
</feature>
<evidence type="ECO:0000256" key="11">
    <source>
        <dbReference type="RuleBase" id="RU361166"/>
    </source>
</evidence>
<keyword evidence="5 10" id="KW-0378">Hydrolase</keyword>
<dbReference type="SMART" id="SM01063">
    <property type="entry name" value="CBM49"/>
    <property type="match status" value="1"/>
</dbReference>
<evidence type="ECO:0000256" key="12">
    <source>
        <dbReference type="SAM" id="MobiDB-lite"/>
    </source>
</evidence>
<keyword evidence="4" id="KW-0964">Secreted</keyword>
<feature type="compositionally biased region" description="Basic and acidic residues" evidence="12">
    <location>
        <begin position="737"/>
        <end position="748"/>
    </location>
</feature>
<keyword evidence="11" id="KW-0732">Signal</keyword>
<dbReference type="InterPro" id="IPR001701">
    <property type="entry name" value="Glyco_hydro_9"/>
</dbReference>
<dbReference type="EMBL" id="JBBWWR010000010">
    <property type="protein sequence ID" value="KAK8961169.1"/>
    <property type="molecule type" value="Genomic_DNA"/>
</dbReference>
<comment type="caution">
    <text evidence="14">The sequence shown here is derived from an EMBL/GenBank/DDBJ whole genome shotgun (WGS) entry which is preliminary data.</text>
</comment>
<gene>
    <name evidence="14" type="primary">GLU6</name>
    <name evidence="14" type="ORF">KSP40_PGU014361</name>
</gene>
<dbReference type="Proteomes" id="UP001412067">
    <property type="component" value="Unassembled WGS sequence"/>
</dbReference>
<protein>
    <recommendedName>
        <fullName evidence="11">Endoglucanase</fullName>
        <ecNumber evidence="11">3.2.1.4</ecNumber>
    </recommendedName>
</protein>
<feature type="region of interest" description="Disordered" evidence="12">
    <location>
        <begin position="960"/>
        <end position="1005"/>
    </location>
</feature>
<reference evidence="14 15" key="1">
    <citation type="journal article" date="2022" name="Nat. Plants">
        <title>Genomes of leafy and leafless Platanthera orchids illuminate the evolution of mycoheterotrophy.</title>
        <authorList>
            <person name="Li M.H."/>
            <person name="Liu K.W."/>
            <person name="Li Z."/>
            <person name="Lu H.C."/>
            <person name="Ye Q.L."/>
            <person name="Zhang D."/>
            <person name="Wang J.Y."/>
            <person name="Li Y.F."/>
            <person name="Zhong Z.M."/>
            <person name="Liu X."/>
            <person name="Yu X."/>
            <person name="Liu D.K."/>
            <person name="Tu X.D."/>
            <person name="Liu B."/>
            <person name="Hao Y."/>
            <person name="Liao X.Y."/>
            <person name="Jiang Y.T."/>
            <person name="Sun W.H."/>
            <person name="Chen J."/>
            <person name="Chen Y.Q."/>
            <person name="Ai Y."/>
            <person name="Zhai J.W."/>
            <person name="Wu S.S."/>
            <person name="Zhou Z."/>
            <person name="Hsiao Y.Y."/>
            <person name="Wu W.L."/>
            <person name="Chen Y.Y."/>
            <person name="Lin Y.F."/>
            <person name="Hsu J.L."/>
            <person name="Li C.Y."/>
            <person name="Wang Z.W."/>
            <person name="Zhao X."/>
            <person name="Zhong W.Y."/>
            <person name="Ma X.K."/>
            <person name="Ma L."/>
            <person name="Huang J."/>
            <person name="Chen G.Z."/>
            <person name="Huang M.Z."/>
            <person name="Huang L."/>
            <person name="Peng D.H."/>
            <person name="Luo Y.B."/>
            <person name="Zou S.Q."/>
            <person name="Chen S.P."/>
            <person name="Lan S."/>
            <person name="Tsai W.C."/>
            <person name="Van de Peer Y."/>
            <person name="Liu Z.J."/>
        </authorList>
    </citation>
    <scope>NUCLEOTIDE SEQUENCE [LARGE SCALE GENOMIC DNA]</scope>
    <source>
        <strain evidence="14">Lor288</strain>
    </source>
</reference>
<comment type="catalytic activity">
    <reaction evidence="1 11">
        <text>Endohydrolysis of (1-&gt;4)-beta-D-glucosidic linkages in cellulose, lichenin and cereal beta-D-glucans.</text>
        <dbReference type="EC" id="3.2.1.4"/>
    </reaction>
</comment>
<name>A0ABR2MAD3_9ASPA</name>
<accession>A0ABR2MAD3</accession>
<feature type="chain" id="PRO_5045013274" description="Endoglucanase" evidence="11">
    <location>
        <begin position="23"/>
        <end position="1058"/>
    </location>
</feature>
<organism evidence="14 15">
    <name type="scientific">Platanthera guangdongensis</name>
    <dbReference type="NCBI Taxonomy" id="2320717"/>
    <lineage>
        <taxon>Eukaryota</taxon>
        <taxon>Viridiplantae</taxon>
        <taxon>Streptophyta</taxon>
        <taxon>Embryophyta</taxon>
        <taxon>Tracheophyta</taxon>
        <taxon>Spermatophyta</taxon>
        <taxon>Magnoliopsida</taxon>
        <taxon>Liliopsida</taxon>
        <taxon>Asparagales</taxon>
        <taxon>Orchidaceae</taxon>
        <taxon>Orchidoideae</taxon>
        <taxon>Orchideae</taxon>
        <taxon>Orchidinae</taxon>
        <taxon>Platanthera</taxon>
    </lineage>
</organism>
<evidence type="ECO:0000313" key="15">
    <source>
        <dbReference type="Proteomes" id="UP001412067"/>
    </source>
</evidence>
<dbReference type="SUPFAM" id="SSF48208">
    <property type="entry name" value="Six-hairpin glycosidases"/>
    <property type="match status" value="1"/>
</dbReference>
<evidence type="ECO:0000256" key="2">
    <source>
        <dbReference type="ARBA" id="ARBA00004613"/>
    </source>
</evidence>
<evidence type="ECO:0000256" key="1">
    <source>
        <dbReference type="ARBA" id="ARBA00000966"/>
    </source>
</evidence>
<keyword evidence="15" id="KW-1185">Reference proteome</keyword>
<keyword evidence="7 10" id="KW-0119">Carbohydrate metabolism</keyword>
<evidence type="ECO:0000256" key="5">
    <source>
        <dbReference type="ARBA" id="ARBA00022801"/>
    </source>
</evidence>